<dbReference type="Proteomes" id="UP000324897">
    <property type="component" value="Unassembled WGS sequence"/>
</dbReference>
<sequence length="395" mass="44556">MDSQMLVMFGKGSPKINLLQAVTMQRTSSPRNGGKRKKRSPKGVGSRANWNSGLEKGLVQILLDHDNDCYRAQNGWSSEAWKLMVRKFQEQFPYVQLTKDQIQDKEKELKRDFSVLKEARKQSGVHWDEKLCMIIAEPAIWANIIESCPKASKFQRKGFPLYDELEKLYAGKTAEGKFALISLKPKEDDDVRIVQPPMTKVTRDGDVDSLPFVSGYHADYQHDESDDDDVRIVQPNQRCAATSSTRDKRAATDRYEEPSASRAKDTSTTREKGTATQRDDDVPSSSRDKGAGSKAHGGKAIQKRKTVEDVADLMGKYVEVKTKQVEEEAAEVAEFSIKSCNALLATMEELSSEERADAYEVFMDARKREVFMTAADPASRLIWLRKKIRLINSSS</sequence>
<feature type="region of interest" description="Disordered" evidence="1">
    <location>
        <begin position="25"/>
        <end position="49"/>
    </location>
</feature>
<comment type="caution">
    <text evidence="3">The sequence shown here is derived from an EMBL/GenBank/DDBJ whole genome shotgun (WGS) entry which is preliminary data.</text>
</comment>
<feature type="compositionally biased region" description="Polar residues" evidence="1">
    <location>
        <begin position="234"/>
        <end position="244"/>
    </location>
</feature>
<dbReference type="OrthoDB" id="689554at2759"/>
<name>A0A5J9TVH7_9POAL</name>
<gene>
    <name evidence="3" type="ORF">EJB05_38931</name>
</gene>
<evidence type="ECO:0000256" key="1">
    <source>
        <dbReference type="SAM" id="MobiDB-lite"/>
    </source>
</evidence>
<feature type="non-terminal residue" evidence="3">
    <location>
        <position position="1"/>
    </location>
</feature>
<dbReference type="AlphaFoldDB" id="A0A5J9TVH7"/>
<dbReference type="Gramene" id="TVU15410">
    <property type="protein sequence ID" value="TVU15410"/>
    <property type="gene ID" value="EJB05_38931"/>
</dbReference>
<feature type="region of interest" description="Disordered" evidence="1">
    <location>
        <begin position="218"/>
        <end position="304"/>
    </location>
</feature>
<dbReference type="InterPro" id="IPR024752">
    <property type="entry name" value="Myb/SANT-like_dom"/>
</dbReference>
<protein>
    <recommendedName>
        <fullName evidence="2">Myb/SANT-like domain-containing protein</fullName>
    </recommendedName>
</protein>
<reference evidence="3 4" key="1">
    <citation type="journal article" date="2019" name="Sci. Rep.">
        <title>A high-quality genome of Eragrostis curvula grass provides insights into Poaceae evolution and supports new strategies to enhance forage quality.</title>
        <authorList>
            <person name="Carballo J."/>
            <person name="Santos B.A.C.M."/>
            <person name="Zappacosta D."/>
            <person name="Garbus I."/>
            <person name="Selva J.P."/>
            <person name="Gallo C.A."/>
            <person name="Diaz A."/>
            <person name="Albertini E."/>
            <person name="Caccamo M."/>
            <person name="Echenique V."/>
        </authorList>
    </citation>
    <scope>NUCLEOTIDE SEQUENCE [LARGE SCALE GENOMIC DNA]</scope>
    <source>
        <strain evidence="4">cv. Victoria</strain>
        <tissue evidence="3">Leaf</tissue>
    </source>
</reference>
<dbReference type="EMBL" id="RWGY01000031">
    <property type="protein sequence ID" value="TVU15410.1"/>
    <property type="molecule type" value="Genomic_DNA"/>
</dbReference>
<evidence type="ECO:0000313" key="3">
    <source>
        <dbReference type="EMBL" id="TVU15410.1"/>
    </source>
</evidence>
<organism evidence="3 4">
    <name type="scientific">Eragrostis curvula</name>
    <name type="common">weeping love grass</name>
    <dbReference type="NCBI Taxonomy" id="38414"/>
    <lineage>
        <taxon>Eukaryota</taxon>
        <taxon>Viridiplantae</taxon>
        <taxon>Streptophyta</taxon>
        <taxon>Embryophyta</taxon>
        <taxon>Tracheophyta</taxon>
        <taxon>Spermatophyta</taxon>
        <taxon>Magnoliopsida</taxon>
        <taxon>Liliopsida</taxon>
        <taxon>Poales</taxon>
        <taxon>Poaceae</taxon>
        <taxon>PACMAD clade</taxon>
        <taxon>Chloridoideae</taxon>
        <taxon>Eragrostideae</taxon>
        <taxon>Eragrostidinae</taxon>
        <taxon>Eragrostis</taxon>
    </lineage>
</organism>
<evidence type="ECO:0000313" key="4">
    <source>
        <dbReference type="Proteomes" id="UP000324897"/>
    </source>
</evidence>
<accession>A0A5J9TVH7</accession>
<feature type="compositionally biased region" description="Basic and acidic residues" evidence="1">
    <location>
        <begin position="245"/>
        <end position="291"/>
    </location>
</feature>
<dbReference type="PANTHER" id="PTHR46934:SF8">
    <property type="entry name" value="OS06G0481800 PROTEIN"/>
    <property type="match status" value="1"/>
</dbReference>
<proteinExistence type="predicted"/>
<feature type="domain" description="Myb/SANT-like" evidence="2">
    <location>
        <begin position="49"/>
        <end position="143"/>
    </location>
</feature>
<dbReference type="PANTHER" id="PTHR46934">
    <property type="entry name" value="MYB_DNA-BIND_3 DOMAIN-CONTAINING PROTEIN-RELATED"/>
    <property type="match status" value="1"/>
</dbReference>
<evidence type="ECO:0000259" key="2">
    <source>
        <dbReference type="Pfam" id="PF12776"/>
    </source>
</evidence>
<keyword evidence="4" id="KW-1185">Reference proteome</keyword>
<dbReference type="Pfam" id="PF12776">
    <property type="entry name" value="Myb_DNA-bind_3"/>
    <property type="match status" value="1"/>
</dbReference>